<organism evidence="2 3">
    <name type="scientific">Heyndrickxia oleronia</name>
    <dbReference type="NCBI Taxonomy" id="38875"/>
    <lineage>
        <taxon>Bacteria</taxon>
        <taxon>Bacillati</taxon>
        <taxon>Bacillota</taxon>
        <taxon>Bacilli</taxon>
        <taxon>Bacillales</taxon>
        <taxon>Bacillaceae</taxon>
        <taxon>Heyndrickxia</taxon>
    </lineage>
</organism>
<comment type="caution">
    <text evidence="2">The sequence shown here is derived from an EMBL/GenBank/DDBJ whole genome shotgun (WGS) entry which is preliminary data.</text>
</comment>
<keyword evidence="3" id="KW-1185">Reference proteome</keyword>
<dbReference type="InterPro" id="IPR015797">
    <property type="entry name" value="NUDIX_hydrolase-like_dom_sf"/>
</dbReference>
<dbReference type="PROSITE" id="PS51462">
    <property type="entry name" value="NUDIX"/>
    <property type="match status" value="1"/>
</dbReference>
<dbReference type="EMBL" id="MTLA01000322">
    <property type="protein sequence ID" value="OOP66389.1"/>
    <property type="molecule type" value="Genomic_DNA"/>
</dbReference>
<dbReference type="Gene3D" id="3.90.79.10">
    <property type="entry name" value="Nucleoside Triphosphate Pyrophosphohydrolase"/>
    <property type="match status" value="1"/>
</dbReference>
<gene>
    <name evidence="2" type="ORF">BWZ43_21280</name>
</gene>
<evidence type="ECO:0000313" key="2">
    <source>
        <dbReference type="EMBL" id="OOP66389.1"/>
    </source>
</evidence>
<dbReference type="InterPro" id="IPR000086">
    <property type="entry name" value="NUDIX_hydrolase_dom"/>
</dbReference>
<proteinExistence type="predicted"/>
<evidence type="ECO:0000259" key="1">
    <source>
        <dbReference type="PROSITE" id="PS51462"/>
    </source>
</evidence>
<name>A0A8E2I449_9BACI</name>
<sequence length="255" mass="29179">MGCGKIPMIKIKSIPTDVRITVSPEPMYLPHSLHESINLYWESLKASGKTFHRGTVFSIKEMIEARDKLHITLQKTDYAHFLYSKYNKIPIDYECRVIVANGLILTKDNYIVLGEMNSRTASPGRLQFIAGGIDESDINQQSVNMFKSLIRETKEEIGVDLTNFNLVEKVKPRYIVHWGSVALVYLIQLAIDRLELQSRYKQFEIALKKAGVEPEFSSIILLSADCESISNFLKYDNRPRLDFLSDVLKKELNMG</sequence>
<dbReference type="Proteomes" id="UP000189761">
    <property type="component" value="Unassembled WGS sequence"/>
</dbReference>
<protein>
    <recommendedName>
        <fullName evidence="1">Nudix hydrolase domain-containing protein</fullName>
    </recommendedName>
</protein>
<feature type="domain" description="Nudix hydrolase" evidence="1">
    <location>
        <begin position="95"/>
        <end position="245"/>
    </location>
</feature>
<dbReference type="SUPFAM" id="SSF55811">
    <property type="entry name" value="Nudix"/>
    <property type="match status" value="1"/>
</dbReference>
<dbReference type="AlphaFoldDB" id="A0A8E2I449"/>
<dbReference type="CDD" id="cd02883">
    <property type="entry name" value="NUDIX_Hydrolase"/>
    <property type="match status" value="1"/>
</dbReference>
<reference evidence="2 3" key="1">
    <citation type="submission" date="2017-01" db="EMBL/GenBank/DDBJ databases">
        <title>Draft genome sequence of Bacillus oleronius.</title>
        <authorList>
            <person name="Allam M."/>
        </authorList>
    </citation>
    <scope>NUCLEOTIDE SEQUENCE [LARGE SCALE GENOMIC DNA]</scope>
    <source>
        <strain evidence="2 3">DSM 9356</strain>
    </source>
</reference>
<accession>A0A8E2I449</accession>
<evidence type="ECO:0000313" key="3">
    <source>
        <dbReference type="Proteomes" id="UP000189761"/>
    </source>
</evidence>